<keyword evidence="11" id="KW-1185">Reference proteome</keyword>
<evidence type="ECO:0000256" key="2">
    <source>
        <dbReference type="ARBA" id="ARBA00009477"/>
    </source>
</evidence>
<reference evidence="10" key="1">
    <citation type="submission" date="2021-03" db="EMBL/GenBank/DDBJ databases">
        <title>Antimicrobial resistance genes in bacteria isolated from Japanese honey, and their potential for conferring macrolide and lincosamide resistance in the American foulbrood pathogen Paenibacillus larvae.</title>
        <authorList>
            <person name="Okamoto M."/>
            <person name="Kumagai M."/>
            <person name="Kanamori H."/>
            <person name="Takamatsu D."/>
        </authorList>
    </citation>
    <scope>NUCLEOTIDE SEQUENCE</scope>
    <source>
        <strain evidence="10">J40TS1</strain>
    </source>
</reference>
<organism evidence="10 11">
    <name type="scientific">Paenibacillus montaniterrae</name>
    <dbReference type="NCBI Taxonomy" id="429341"/>
    <lineage>
        <taxon>Bacteria</taxon>
        <taxon>Bacillati</taxon>
        <taxon>Bacillota</taxon>
        <taxon>Bacilli</taxon>
        <taxon>Bacillales</taxon>
        <taxon>Paenibacillaceae</taxon>
        <taxon>Paenibacillus</taxon>
    </lineage>
</organism>
<dbReference type="InterPro" id="IPR058625">
    <property type="entry name" value="MdtA-like_BSH"/>
</dbReference>
<keyword evidence="5 7" id="KW-0472">Membrane</keyword>
<name>A0A920D174_9BACL</name>
<accession>A0A920D174</accession>
<evidence type="ECO:0000256" key="4">
    <source>
        <dbReference type="ARBA" id="ARBA00022989"/>
    </source>
</evidence>
<feature type="coiled-coil region" evidence="6">
    <location>
        <begin position="279"/>
        <end position="410"/>
    </location>
</feature>
<dbReference type="Pfam" id="PF25917">
    <property type="entry name" value="BSH_RND"/>
    <property type="match status" value="1"/>
</dbReference>
<evidence type="ECO:0000256" key="7">
    <source>
        <dbReference type="SAM" id="Phobius"/>
    </source>
</evidence>
<dbReference type="Gene3D" id="2.40.50.100">
    <property type="match status" value="2"/>
</dbReference>
<feature type="domain" description="Multidrug resistance protein MdtA-like barrel-sandwich hybrid" evidence="8">
    <location>
        <begin position="67"/>
        <end position="438"/>
    </location>
</feature>
<dbReference type="GO" id="GO:0016020">
    <property type="term" value="C:membrane"/>
    <property type="evidence" value="ECO:0007669"/>
    <property type="project" value="UniProtKB-SubCell"/>
</dbReference>
<comment type="subcellular location">
    <subcellularLocation>
        <location evidence="1">Membrane</location>
        <topology evidence="1">Single-pass membrane protein</topology>
    </subcellularLocation>
</comment>
<feature type="transmembrane region" description="Helical" evidence="7">
    <location>
        <begin position="25"/>
        <end position="46"/>
    </location>
</feature>
<evidence type="ECO:0000256" key="3">
    <source>
        <dbReference type="ARBA" id="ARBA00022692"/>
    </source>
</evidence>
<dbReference type="EMBL" id="BOSE01000010">
    <property type="protein sequence ID" value="GIP18669.1"/>
    <property type="molecule type" value="Genomic_DNA"/>
</dbReference>
<dbReference type="Proteomes" id="UP000683139">
    <property type="component" value="Unassembled WGS sequence"/>
</dbReference>
<dbReference type="Gene3D" id="2.40.30.170">
    <property type="match status" value="1"/>
</dbReference>
<evidence type="ECO:0000256" key="1">
    <source>
        <dbReference type="ARBA" id="ARBA00004167"/>
    </source>
</evidence>
<dbReference type="PANTHER" id="PTHR30386:SF26">
    <property type="entry name" value="TRANSPORT PROTEIN COMB"/>
    <property type="match status" value="1"/>
</dbReference>
<evidence type="ECO:0000256" key="5">
    <source>
        <dbReference type="ARBA" id="ARBA00023136"/>
    </source>
</evidence>
<dbReference type="PRINTS" id="PR01490">
    <property type="entry name" value="RTXTOXIND"/>
</dbReference>
<proteinExistence type="inferred from homology"/>
<dbReference type="AlphaFoldDB" id="A0A920D174"/>
<sequence>MRAIIREMSEMTDSREILEARTHPAITTFIAILVLLLGAGLTWAFIGEIDEVAKASGIVRPNEKVSSIQTSVLGTIESLHVKEGQWVEEEDLLMTLEHDSLQLDLLTKQEELKTFEQDAEFLKRYRDSVNDHNNLFSKELEEETVYYHLVEQYLLEFSQKELDFEASIKQMEQAKGESLHAKEGNVLNQRAASQKNNEAIAEYTRQIKELEQEIAGELLLKQSIEQEMNKLPEDDLLRTERFNKYMLSVNEFKASISKSEKKVAQSTALGERFVPKSQLEAEQAQLEASKLQLIQFQQETLLAVQAQITEYENKLKEARRLLEQLENKQSSVVLEQESLQLEEEKLRDQYESLLQQSDSIRQKSSIELEKFKLDRIVQIEAAIEEKEKSIQSLRDQVDQLELAIDKQSIRAPISGMVHMTKEINKGDIVQPGEPLFSIIPVNESMYKMSIAVPNHEIGQIAVGQKVDMNFHAFPKQSFGSLTGIVNSISTDSIVQQDGRSYYTIEASIANQPLVNRKGESGEIRVGMTAEAYVIKDSKKIIHYLLEKINLRD</sequence>
<evidence type="ECO:0000256" key="6">
    <source>
        <dbReference type="SAM" id="Coils"/>
    </source>
</evidence>
<comment type="caution">
    <text evidence="10">The sequence shown here is derived from an EMBL/GenBank/DDBJ whole genome shotgun (WGS) entry which is preliminary data.</text>
</comment>
<evidence type="ECO:0008006" key="12">
    <source>
        <dbReference type="Google" id="ProtNLM"/>
    </source>
</evidence>
<evidence type="ECO:0000259" key="8">
    <source>
        <dbReference type="Pfam" id="PF25917"/>
    </source>
</evidence>
<feature type="domain" description="AprE-like beta-barrel" evidence="9">
    <location>
        <begin position="449"/>
        <end position="534"/>
    </location>
</feature>
<dbReference type="RefSeq" id="WP_213519333.1">
    <property type="nucleotide sequence ID" value="NZ_BOSE01000010.1"/>
</dbReference>
<comment type="similarity">
    <text evidence="2">Belongs to the membrane fusion protein (MFP) (TC 8.A.1) family.</text>
</comment>
<dbReference type="PANTHER" id="PTHR30386">
    <property type="entry name" value="MEMBRANE FUSION SUBUNIT OF EMRAB-TOLC MULTIDRUG EFFLUX PUMP"/>
    <property type="match status" value="1"/>
</dbReference>
<dbReference type="Pfam" id="PF26002">
    <property type="entry name" value="Beta-barrel_AprE"/>
    <property type="match status" value="1"/>
</dbReference>
<dbReference type="InterPro" id="IPR058982">
    <property type="entry name" value="Beta-barrel_AprE"/>
</dbReference>
<keyword evidence="6" id="KW-0175">Coiled coil</keyword>
<keyword evidence="4 7" id="KW-1133">Transmembrane helix</keyword>
<keyword evidence="3 7" id="KW-0812">Transmembrane</keyword>
<evidence type="ECO:0000313" key="10">
    <source>
        <dbReference type="EMBL" id="GIP18669.1"/>
    </source>
</evidence>
<dbReference type="Gene3D" id="1.10.287.470">
    <property type="entry name" value="Helix hairpin bin"/>
    <property type="match status" value="1"/>
</dbReference>
<feature type="coiled-coil region" evidence="6">
    <location>
        <begin position="193"/>
        <end position="227"/>
    </location>
</feature>
<dbReference type="InterPro" id="IPR050739">
    <property type="entry name" value="MFP"/>
</dbReference>
<evidence type="ECO:0000259" key="9">
    <source>
        <dbReference type="Pfam" id="PF26002"/>
    </source>
</evidence>
<evidence type="ECO:0000313" key="11">
    <source>
        <dbReference type="Proteomes" id="UP000683139"/>
    </source>
</evidence>
<gene>
    <name evidence="10" type="ORF">J40TS1_43110</name>
</gene>
<protein>
    <recommendedName>
        <fullName evidence="12">Membrane fusion protein biotin-lipoyl like domain-containing protein</fullName>
    </recommendedName>
</protein>